<feature type="region of interest" description="Disordered" evidence="1">
    <location>
        <begin position="152"/>
        <end position="203"/>
    </location>
</feature>
<dbReference type="Gene3D" id="2.170.140.10">
    <property type="entry name" value="Chitin binding domain"/>
    <property type="match status" value="1"/>
</dbReference>
<evidence type="ECO:0000313" key="3">
    <source>
        <dbReference type="EMBL" id="CAD7082232.1"/>
    </source>
</evidence>
<name>A0A7R8UJX8_HERIL</name>
<dbReference type="Proteomes" id="UP000594454">
    <property type="component" value="Chromosome 2"/>
</dbReference>
<feature type="compositionally biased region" description="Gly residues" evidence="1">
    <location>
        <begin position="157"/>
        <end position="197"/>
    </location>
</feature>
<dbReference type="AlphaFoldDB" id="A0A7R8UJX8"/>
<dbReference type="InParanoid" id="A0A7R8UJX8"/>
<dbReference type="PANTHER" id="PTHR37612">
    <property type="entry name" value="FIBROIN HEAVY CHAIN FIB-H LIKE PROTEIN"/>
    <property type="match status" value="1"/>
</dbReference>
<feature type="signal peptide" evidence="2">
    <location>
        <begin position="1"/>
        <end position="17"/>
    </location>
</feature>
<dbReference type="PANTHER" id="PTHR37612:SF20">
    <property type="entry name" value="PER-HEXAMER REPEAT PROTEIN 5-RELATED"/>
    <property type="match status" value="1"/>
</dbReference>
<organism evidence="3 4">
    <name type="scientific">Hermetia illucens</name>
    <name type="common">Black soldier fly</name>
    <dbReference type="NCBI Taxonomy" id="343691"/>
    <lineage>
        <taxon>Eukaryota</taxon>
        <taxon>Metazoa</taxon>
        <taxon>Ecdysozoa</taxon>
        <taxon>Arthropoda</taxon>
        <taxon>Hexapoda</taxon>
        <taxon>Insecta</taxon>
        <taxon>Pterygota</taxon>
        <taxon>Neoptera</taxon>
        <taxon>Endopterygota</taxon>
        <taxon>Diptera</taxon>
        <taxon>Brachycera</taxon>
        <taxon>Stratiomyomorpha</taxon>
        <taxon>Stratiomyidae</taxon>
        <taxon>Hermetiinae</taxon>
        <taxon>Hermetia</taxon>
    </lineage>
</organism>
<evidence type="ECO:0000256" key="1">
    <source>
        <dbReference type="SAM" id="MobiDB-lite"/>
    </source>
</evidence>
<dbReference type="OrthoDB" id="8179045at2759"/>
<protein>
    <recommendedName>
        <fullName evidence="5">Chitin-binding type-2 domain-containing protein</fullName>
    </recommendedName>
</protein>
<gene>
    <name evidence="3" type="ORF">HERILL_LOCUS5285</name>
</gene>
<proteinExistence type="predicted"/>
<evidence type="ECO:0000256" key="2">
    <source>
        <dbReference type="SAM" id="SignalP"/>
    </source>
</evidence>
<keyword evidence="2" id="KW-0732">Signal</keyword>
<accession>A0A7R8UJX8</accession>
<dbReference type="InterPro" id="IPR052258">
    <property type="entry name" value="Diverse_Func_Domain-Protein"/>
</dbReference>
<feature type="chain" id="PRO_5031159732" description="Chitin-binding type-2 domain-containing protein" evidence="2">
    <location>
        <begin position="18"/>
        <end position="260"/>
    </location>
</feature>
<evidence type="ECO:0000313" key="4">
    <source>
        <dbReference type="Proteomes" id="UP000594454"/>
    </source>
</evidence>
<sequence>MILVLVVFSSILGISYSQVTCDKQTLGVFSNVICVSKTQFQFSVDDTTPLDCPSGQVCADVAEICTSTGPALCLNTIAGEDGSCNECLNNKANRVCVSETQYSICNGGEVLTNLTYTCPPPQPYCKATVDGTTGSVTGICVDTDEDLDCTGITSPAGGSGSGNGSGDGSGSGSGDGSGSGSGDGSGSGSGDGSGGGEQPVCTADGLFPNTTDTTCTTYYKCTKAESGAYSILQLQCLNAGYAFNPNSKRCEPGYTCTNTA</sequence>
<keyword evidence="4" id="KW-1185">Reference proteome</keyword>
<evidence type="ECO:0008006" key="5">
    <source>
        <dbReference type="Google" id="ProtNLM"/>
    </source>
</evidence>
<reference evidence="3 4" key="1">
    <citation type="submission" date="2020-11" db="EMBL/GenBank/DDBJ databases">
        <authorList>
            <person name="Wallbank WR R."/>
            <person name="Pardo Diaz C."/>
            <person name="Kozak K."/>
            <person name="Martin S."/>
            <person name="Jiggins C."/>
            <person name="Moest M."/>
            <person name="Warren A I."/>
            <person name="Generalovic N T."/>
            <person name="Byers J.R.P. K."/>
            <person name="Montejo-Kovacevich G."/>
            <person name="Yen C E."/>
        </authorList>
    </citation>
    <scope>NUCLEOTIDE SEQUENCE [LARGE SCALE GENOMIC DNA]</scope>
</reference>
<dbReference type="EMBL" id="LR899010">
    <property type="protein sequence ID" value="CAD7082232.1"/>
    <property type="molecule type" value="Genomic_DNA"/>
</dbReference>